<reference evidence="3" key="1">
    <citation type="submission" date="2015-02" db="EMBL/GenBank/DDBJ databases">
        <title>Genome sequencing for Strongylocentrotus purpuratus.</title>
        <authorList>
            <person name="Murali S."/>
            <person name="Liu Y."/>
            <person name="Vee V."/>
            <person name="English A."/>
            <person name="Wang M."/>
            <person name="Skinner E."/>
            <person name="Han Y."/>
            <person name="Muzny D.M."/>
            <person name="Worley K.C."/>
            <person name="Gibbs R.A."/>
        </authorList>
    </citation>
    <scope>NUCLEOTIDE SEQUENCE</scope>
</reference>
<evidence type="ECO:0000256" key="1">
    <source>
        <dbReference type="SAM" id="MobiDB-lite"/>
    </source>
</evidence>
<name>A0A7M7PTR5_STRPU</name>
<feature type="compositionally biased region" description="Polar residues" evidence="1">
    <location>
        <begin position="1238"/>
        <end position="1249"/>
    </location>
</feature>
<feature type="region of interest" description="Disordered" evidence="1">
    <location>
        <begin position="1"/>
        <end position="28"/>
    </location>
</feature>
<dbReference type="RefSeq" id="XP_030855911.1">
    <property type="nucleotide sequence ID" value="XM_031000051.1"/>
</dbReference>
<feature type="compositionally biased region" description="Basic and acidic residues" evidence="1">
    <location>
        <begin position="1318"/>
        <end position="1328"/>
    </location>
</feature>
<evidence type="ECO:0000313" key="3">
    <source>
        <dbReference type="Proteomes" id="UP000007110"/>
    </source>
</evidence>
<dbReference type="InParanoid" id="A0A7M7PTR5"/>
<sequence>MTVQTAAHTKTAQPPTLETDDGDDDDDDDINVFDSGTAFSSLHCETPIPPLPRARIPSRLGAVSAQPCEPIGEPLTSQGMMLIGKPANTAKPIRMGVSLDGRRKAEKGCLDTPSTSFLIEGRKMSGRITSLEEDLKPLLLCQSMGLKIETKPADFVHGTTAQIVFHCPRCLKHWKLSGMPTSPSECKEPHQPTRGPKYNISLQSHRIMKELEKLPEYSRQQLIKVLSRTSLLGADEELLELVNSVSSGFLQEPSTSPHSSRRSRSPEKRSAIRISKDRNSPSPIEKVNRASGLPNKQQRTRSANRKSGSPKTRKGATSAGVKSAVPDVRDNTTHHQSKQDPTLTLSLEEHNFMTKEVKHQKEKDVDGTIDKGEKITCRVREPSEEHAQVHNSSQSNLGNTQMTIGNEPSDNTGLIERIPNKPEAHQRIPSGETSATGQSIVEFEDIDGTRYHGFMSDAGNFIPIARVNKTGNRLPISMKLDGGICIVSRYGSQALDISPDDAEETQGISNIDRGIIEFRDRTGAIVRGYKNLSGQFVPVARIDATGVEHPVMLKTDGKFYVESLNNDGIHCDEIVDFSDLRLEALDETNISHPAVLSHSQTIHKTSTNTSITEVESHDGFKYQGFKSPKFGFIPTARIDPDGSRRPVVMNAEGEYTVVSGDGSMKCVQLQGKSDHRHRNATCTGCKFLGQSQSQSRTLSNASSSTLVDSSVFLSATQLDIPTFDNITQVDHWAETGGIAPPLPRRSSHKCHHMTYKRKLDGSIYHGCCQSGHFVPVFRLDEQGCRYPVLKDSSGKYYTIDKDGQSLYADEDEIGHTNKNRNNFVTRELNGYTFEGLHTIDGRFVPMFYLDDLGNRKAVTQSRNGQYIFSGRNGHINFVRFPGTDNEVNLISGSNTVDKAVTTIHIGDDGFKYEGYIENNGEFIPTVRIDKSGYRQMVLINEKYQGYVVGYNGEIELVPFNITRKPTKVRAKSNKSSHTPSGKSIQAKCFQVSSDHEGDVVSSAVTQSSHLTIPLPGSFSVQDGEVNSSDNFENDGRDLPPDLPLSDELIEQNVVEVENTADPSGNRERDHGAKSPVKETRISSGISLTSHHQDGTVIYREKSANEPSKDVENIPKLPRQTSHSGHSSKLEEFATTADSQEKQSRKSAGSRNNRDVKYLGINNDSKSTSFKKADGQVAVDMKYDNERDIKGKPIVKNTAVRNVAGRPDTKAGQFKKHVFATPNENITNKLANRKKSRQLDSQETASTNVKDTSEVFNAETKLPSLPKKPGLPPISQGEREANSKAQDTSSAQGSSSLSIGLPEPGPSDRAYALPPMESTPRERKLEKAIEVTGASENGRASASTSEDFGPEVESNQANDVNHQSQPPADALRKYSEFKLTVDPPISPPLLPQPPLLSDKEPTYRFTHSTLPSHLGSTSSPPPELTPVAQTFSGEQRKSPEPILFTKESSIVQVSTLPVSCDDVTIAASKVSSHVLMEGSVQPSRSVYRSGTSLANHSSSRMRGTTESMPDSVNKILQQHKRQVEFLRQNFHVRLTNAFSFSMFELPKQYEEHNSKMMQKAKQIHKMKKPTSLGKPPQIMLRPPHPLKKIPPPLQTIPYRIKAKISKA</sequence>
<dbReference type="OrthoDB" id="10072664at2759"/>
<feature type="region of interest" description="Disordered" evidence="1">
    <location>
        <begin position="1057"/>
        <end position="1160"/>
    </location>
</feature>
<dbReference type="EnsemblMetazoa" id="XM_031000051">
    <property type="protein sequence ID" value="XP_030855911"/>
    <property type="gene ID" value="LOC755928"/>
</dbReference>
<dbReference type="Proteomes" id="UP000007110">
    <property type="component" value="Unassembled WGS sequence"/>
</dbReference>
<dbReference type="KEGG" id="spu:755928"/>
<feature type="region of interest" description="Disordered" evidence="1">
    <location>
        <begin position="1230"/>
        <end position="1368"/>
    </location>
</feature>
<feature type="compositionally biased region" description="Polar residues" evidence="1">
    <location>
        <begin position="1333"/>
        <end position="1345"/>
    </location>
</feature>
<protein>
    <submittedName>
        <fullName evidence="2">Uncharacterized protein</fullName>
    </submittedName>
</protein>
<feature type="region of interest" description="Disordered" evidence="1">
    <location>
        <begin position="1011"/>
        <end position="1044"/>
    </location>
</feature>
<reference evidence="2" key="2">
    <citation type="submission" date="2021-01" db="UniProtKB">
        <authorList>
            <consortium name="EnsemblMetazoa"/>
        </authorList>
    </citation>
    <scope>IDENTIFICATION</scope>
</reference>
<feature type="region of interest" description="Disordered" evidence="1">
    <location>
        <begin position="382"/>
        <end position="402"/>
    </location>
</feature>
<feature type="region of interest" description="Disordered" evidence="1">
    <location>
        <begin position="1485"/>
        <end position="1506"/>
    </location>
</feature>
<accession>A0A7M7PTR5</accession>
<feature type="compositionally biased region" description="Polar residues" evidence="1">
    <location>
        <begin position="1"/>
        <end position="16"/>
    </location>
</feature>
<feature type="region of interest" description="Disordered" evidence="1">
    <location>
        <begin position="248"/>
        <end position="345"/>
    </location>
</feature>
<feature type="compositionally biased region" description="Basic and acidic residues" evidence="1">
    <location>
        <begin position="1090"/>
        <end position="1112"/>
    </location>
</feature>
<proteinExistence type="predicted"/>
<feature type="compositionally biased region" description="Low complexity" evidence="1">
    <location>
        <begin position="1288"/>
        <end position="1297"/>
    </location>
</feature>
<feature type="region of interest" description="Disordered" evidence="1">
    <location>
        <begin position="1566"/>
        <end position="1591"/>
    </location>
</feature>
<feature type="compositionally biased region" description="Polar residues" evidence="1">
    <location>
        <begin position="1018"/>
        <end position="1030"/>
    </location>
</feature>
<organism evidence="2 3">
    <name type="scientific">Strongylocentrotus purpuratus</name>
    <name type="common">Purple sea urchin</name>
    <dbReference type="NCBI Taxonomy" id="7668"/>
    <lineage>
        <taxon>Eukaryota</taxon>
        <taxon>Metazoa</taxon>
        <taxon>Echinodermata</taxon>
        <taxon>Eleutherozoa</taxon>
        <taxon>Echinozoa</taxon>
        <taxon>Echinoidea</taxon>
        <taxon>Euechinoidea</taxon>
        <taxon>Echinacea</taxon>
        <taxon>Camarodonta</taxon>
        <taxon>Echinidea</taxon>
        <taxon>Strongylocentrotidae</taxon>
        <taxon>Strongylocentrotus</taxon>
    </lineage>
</organism>
<feature type="compositionally biased region" description="Polar residues" evidence="1">
    <location>
        <begin position="389"/>
        <end position="402"/>
    </location>
</feature>
<feature type="compositionally biased region" description="Basic and acidic residues" evidence="1">
    <location>
        <begin position="1064"/>
        <end position="1080"/>
    </location>
</feature>
<keyword evidence="3" id="KW-1185">Reference proteome</keyword>
<dbReference type="GeneID" id="755928"/>
<feature type="compositionally biased region" description="Acidic residues" evidence="1">
    <location>
        <begin position="18"/>
        <end position="28"/>
    </location>
</feature>
<evidence type="ECO:0000313" key="2">
    <source>
        <dbReference type="EnsemblMetazoa" id="XP_030855911"/>
    </source>
</evidence>
<feature type="compositionally biased region" description="Basic and acidic residues" evidence="1">
    <location>
        <begin position="264"/>
        <end position="279"/>
    </location>
</feature>
<feature type="compositionally biased region" description="Polar residues" evidence="1">
    <location>
        <begin position="1352"/>
        <end position="1365"/>
    </location>
</feature>